<evidence type="ECO:0000256" key="1">
    <source>
        <dbReference type="ARBA" id="ARBA00009437"/>
    </source>
</evidence>
<evidence type="ECO:0000256" key="2">
    <source>
        <dbReference type="ARBA" id="ARBA00023015"/>
    </source>
</evidence>
<proteinExistence type="inferred from homology"/>
<dbReference type="GO" id="GO:0003700">
    <property type="term" value="F:DNA-binding transcription factor activity"/>
    <property type="evidence" value="ECO:0007669"/>
    <property type="project" value="InterPro"/>
</dbReference>
<dbReference type="CDD" id="cd05466">
    <property type="entry name" value="PBP2_LTTR_substrate"/>
    <property type="match status" value="1"/>
</dbReference>
<name>A0A3D2XA81_9FIRM</name>
<reference evidence="6 7" key="1">
    <citation type="journal article" date="2018" name="Nat. Biotechnol.">
        <title>A standardized bacterial taxonomy based on genome phylogeny substantially revises the tree of life.</title>
        <authorList>
            <person name="Parks D.H."/>
            <person name="Chuvochina M."/>
            <person name="Waite D.W."/>
            <person name="Rinke C."/>
            <person name="Skarshewski A."/>
            <person name="Chaumeil P.A."/>
            <person name="Hugenholtz P."/>
        </authorList>
    </citation>
    <scope>NUCLEOTIDE SEQUENCE [LARGE SCALE GENOMIC DNA]</scope>
    <source>
        <strain evidence="6">UBA11728</strain>
    </source>
</reference>
<sequence>MEVDFSLSAYRIFNAVAKTENISLAAKELYISQPAISKAIAKLEQSMSVALFTRNSRGVKLTEEGKQLYCYTRTAFETLKEGEDAMKRIHQLGIGHIRIGVSTTLCKFILLPFLKEFVDEYPHIRFTIQCQSTLQTLDLIEEGKLDIGLVGKPDTLKGMVFKKVGEIHDIFIATNSYLDNLKIREGRELTGRELLEKGNLMLLDEKNITRMYIDEYLAKRQIKPVQILEVSSMDLLIEFAKTSLGIACVIGEFVQKELDCGELTEIALPGKLDKREIGFVYMKERGNQESVRNFVQKMEELICESQG</sequence>
<dbReference type="Pfam" id="PF03466">
    <property type="entry name" value="LysR_substrate"/>
    <property type="match status" value="1"/>
</dbReference>
<dbReference type="InterPro" id="IPR000847">
    <property type="entry name" value="LysR_HTH_N"/>
</dbReference>
<dbReference type="SUPFAM" id="SSF53850">
    <property type="entry name" value="Periplasmic binding protein-like II"/>
    <property type="match status" value="1"/>
</dbReference>
<evidence type="ECO:0000259" key="5">
    <source>
        <dbReference type="PROSITE" id="PS50931"/>
    </source>
</evidence>
<dbReference type="FunFam" id="1.10.10.10:FF:000001">
    <property type="entry name" value="LysR family transcriptional regulator"/>
    <property type="match status" value="1"/>
</dbReference>
<evidence type="ECO:0000313" key="7">
    <source>
        <dbReference type="Proteomes" id="UP000262969"/>
    </source>
</evidence>
<keyword evidence="3" id="KW-0238">DNA-binding</keyword>
<dbReference type="InterPro" id="IPR005119">
    <property type="entry name" value="LysR_subst-bd"/>
</dbReference>
<gene>
    <name evidence="6" type="ORF">DHW61_14720</name>
</gene>
<dbReference type="PANTHER" id="PTHR30126">
    <property type="entry name" value="HTH-TYPE TRANSCRIPTIONAL REGULATOR"/>
    <property type="match status" value="1"/>
</dbReference>
<dbReference type="EMBL" id="DPVV01000488">
    <property type="protein sequence ID" value="HCL03637.1"/>
    <property type="molecule type" value="Genomic_DNA"/>
</dbReference>
<dbReference type="InterPro" id="IPR036388">
    <property type="entry name" value="WH-like_DNA-bd_sf"/>
</dbReference>
<dbReference type="AlphaFoldDB" id="A0A3D2XA81"/>
<dbReference type="PROSITE" id="PS50931">
    <property type="entry name" value="HTH_LYSR"/>
    <property type="match status" value="1"/>
</dbReference>
<keyword evidence="2" id="KW-0805">Transcription regulation</keyword>
<dbReference type="GO" id="GO:0000976">
    <property type="term" value="F:transcription cis-regulatory region binding"/>
    <property type="evidence" value="ECO:0007669"/>
    <property type="project" value="TreeGrafter"/>
</dbReference>
<comment type="similarity">
    <text evidence="1">Belongs to the LysR transcriptional regulatory family.</text>
</comment>
<evidence type="ECO:0000256" key="4">
    <source>
        <dbReference type="ARBA" id="ARBA00023163"/>
    </source>
</evidence>
<dbReference type="SUPFAM" id="SSF46785">
    <property type="entry name" value="Winged helix' DNA-binding domain"/>
    <property type="match status" value="1"/>
</dbReference>
<keyword evidence="4" id="KW-0804">Transcription</keyword>
<dbReference type="PANTHER" id="PTHR30126:SF64">
    <property type="entry name" value="HTH-TYPE TRANSCRIPTIONAL REGULATOR CITR"/>
    <property type="match status" value="1"/>
</dbReference>
<comment type="caution">
    <text evidence="6">The sequence shown here is derived from an EMBL/GenBank/DDBJ whole genome shotgun (WGS) entry which is preliminary data.</text>
</comment>
<dbReference type="Gene3D" id="3.40.190.290">
    <property type="match status" value="1"/>
</dbReference>
<dbReference type="Proteomes" id="UP000262969">
    <property type="component" value="Unassembled WGS sequence"/>
</dbReference>
<feature type="domain" description="HTH lysR-type" evidence="5">
    <location>
        <begin position="11"/>
        <end position="62"/>
    </location>
</feature>
<dbReference type="Pfam" id="PF00126">
    <property type="entry name" value="HTH_1"/>
    <property type="match status" value="1"/>
</dbReference>
<dbReference type="Gene3D" id="1.10.10.10">
    <property type="entry name" value="Winged helix-like DNA-binding domain superfamily/Winged helix DNA-binding domain"/>
    <property type="match status" value="1"/>
</dbReference>
<accession>A0A3D2XA81</accession>
<evidence type="ECO:0000256" key="3">
    <source>
        <dbReference type="ARBA" id="ARBA00023125"/>
    </source>
</evidence>
<organism evidence="6 7">
    <name type="scientific">Lachnoclostridium phytofermentans</name>
    <dbReference type="NCBI Taxonomy" id="66219"/>
    <lineage>
        <taxon>Bacteria</taxon>
        <taxon>Bacillati</taxon>
        <taxon>Bacillota</taxon>
        <taxon>Clostridia</taxon>
        <taxon>Lachnospirales</taxon>
        <taxon>Lachnospiraceae</taxon>
    </lineage>
</organism>
<protein>
    <submittedName>
        <fullName evidence="6">LysR family transcriptional regulator</fullName>
    </submittedName>
</protein>
<dbReference type="PRINTS" id="PR00039">
    <property type="entry name" value="HTHLYSR"/>
</dbReference>
<evidence type="ECO:0000313" key="6">
    <source>
        <dbReference type="EMBL" id="HCL03637.1"/>
    </source>
</evidence>
<dbReference type="InterPro" id="IPR036390">
    <property type="entry name" value="WH_DNA-bd_sf"/>
</dbReference>